<feature type="region of interest" description="Disordered" evidence="1">
    <location>
        <begin position="39"/>
        <end position="65"/>
    </location>
</feature>
<comment type="caution">
    <text evidence="2">The sequence shown here is derived from an EMBL/GenBank/DDBJ whole genome shotgun (WGS) entry which is preliminary data.</text>
</comment>
<evidence type="ECO:0000313" key="3">
    <source>
        <dbReference type="Proteomes" id="UP001501079"/>
    </source>
</evidence>
<proteinExistence type="predicted"/>
<evidence type="ECO:0000256" key="1">
    <source>
        <dbReference type="SAM" id="MobiDB-lite"/>
    </source>
</evidence>
<protein>
    <submittedName>
        <fullName evidence="2">Uncharacterized protein</fullName>
    </submittedName>
</protein>
<evidence type="ECO:0000313" key="2">
    <source>
        <dbReference type="EMBL" id="GAA4175018.1"/>
    </source>
</evidence>
<accession>A0ABP8A0L1</accession>
<organism evidence="2 3">
    <name type="scientific">Gryllotalpicola koreensis</name>
    <dbReference type="NCBI Taxonomy" id="993086"/>
    <lineage>
        <taxon>Bacteria</taxon>
        <taxon>Bacillati</taxon>
        <taxon>Actinomycetota</taxon>
        <taxon>Actinomycetes</taxon>
        <taxon>Micrococcales</taxon>
        <taxon>Microbacteriaceae</taxon>
        <taxon>Gryllotalpicola</taxon>
    </lineage>
</organism>
<dbReference type="Proteomes" id="UP001501079">
    <property type="component" value="Unassembled WGS sequence"/>
</dbReference>
<gene>
    <name evidence="2" type="ORF">GCM10022287_19760</name>
</gene>
<reference evidence="3" key="1">
    <citation type="journal article" date="2019" name="Int. J. Syst. Evol. Microbiol.">
        <title>The Global Catalogue of Microorganisms (GCM) 10K type strain sequencing project: providing services to taxonomists for standard genome sequencing and annotation.</title>
        <authorList>
            <consortium name="The Broad Institute Genomics Platform"/>
            <consortium name="The Broad Institute Genome Sequencing Center for Infectious Disease"/>
            <person name="Wu L."/>
            <person name="Ma J."/>
        </authorList>
    </citation>
    <scope>NUCLEOTIDE SEQUENCE [LARGE SCALE GENOMIC DNA]</scope>
    <source>
        <strain evidence="3">JCM 17591</strain>
    </source>
</reference>
<keyword evidence="3" id="KW-1185">Reference proteome</keyword>
<name>A0ABP8A0L1_9MICO</name>
<sequence length="65" mass="7610">MAKRAPRRLRRLTYDEVTDELLLARARLCHADITSRDFPQTRSCQDAEENETTPAYEARMRRSIG</sequence>
<dbReference type="EMBL" id="BAABBW010000003">
    <property type="protein sequence ID" value="GAA4175018.1"/>
    <property type="molecule type" value="Genomic_DNA"/>
</dbReference>